<feature type="domain" description="Reverse transcriptase Ty1/copia-type" evidence="1">
    <location>
        <begin position="1"/>
        <end position="72"/>
    </location>
</feature>
<dbReference type="AlphaFoldDB" id="A0A1Q5TGV1"/>
<sequence>MDAVNAFLNSSLKEEVYCRYPPGLGHKKSMILRLHKAVYGLRIAGKRWEDDIKEMLLLLGFQSCPDDPALYTDNHVSFADNPDRKSSEGFIFCLFGGPIEWKSRKQKTITISTTEAELLAISHAAKQLYWIKRLFSFIQFDPD</sequence>
<dbReference type="CDD" id="cd09272">
    <property type="entry name" value="RNase_HI_RT_Ty1"/>
    <property type="match status" value="1"/>
</dbReference>
<dbReference type="STRING" id="1316194.A0A1Q5TGV1"/>
<dbReference type="Pfam" id="PF07727">
    <property type="entry name" value="RVT_2"/>
    <property type="match status" value="1"/>
</dbReference>
<dbReference type="EMBL" id="MNBE01000658">
    <property type="protein sequence ID" value="OKO99429.1"/>
    <property type="molecule type" value="Genomic_DNA"/>
</dbReference>
<protein>
    <submittedName>
        <fullName evidence="2">Retrovirus-related Pol polyprotein from transposon TNT 1-94</fullName>
    </submittedName>
</protein>
<reference evidence="2 3" key="1">
    <citation type="submission" date="2016-10" db="EMBL/GenBank/DDBJ databases">
        <title>Genome sequence of the ascomycete fungus Penicillium subrubescens.</title>
        <authorList>
            <person name="De Vries R.P."/>
            <person name="Peng M."/>
            <person name="Dilokpimol A."/>
            <person name="Hilden K."/>
            <person name="Makela M.R."/>
            <person name="Grigoriev I."/>
            <person name="Riley R."/>
            <person name="Granchi Z."/>
        </authorList>
    </citation>
    <scope>NUCLEOTIDE SEQUENCE [LARGE SCALE GENOMIC DNA]</scope>
    <source>
        <strain evidence="2 3">CBS 132785</strain>
    </source>
</reference>
<proteinExistence type="predicted"/>
<comment type="caution">
    <text evidence="2">The sequence shown here is derived from an EMBL/GenBank/DDBJ whole genome shotgun (WGS) entry which is preliminary data.</text>
</comment>
<organism evidence="2 3">
    <name type="scientific">Penicillium subrubescens</name>
    <dbReference type="NCBI Taxonomy" id="1316194"/>
    <lineage>
        <taxon>Eukaryota</taxon>
        <taxon>Fungi</taxon>
        <taxon>Dikarya</taxon>
        <taxon>Ascomycota</taxon>
        <taxon>Pezizomycotina</taxon>
        <taxon>Eurotiomycetes</taxon>
        <taxon>Eurotiomycetidae</taxon>
        <taxon>Eurotiales</taxon>
        <taxon>Aspergillaceae</taxon>
        <taxon>Penicillium</taxon>
    </lineage>
</organism>
<dbReference type="Proteomes" id="UP000186955">
    <property type="component" value="Unassembled WGS sequence"/>
</dbReference>
<accession>A0A1Q5TGV1</accession>
<gene>
    <name evidence="2" type="ORF">PENSUB_8448</name>
</gene>
<name>A0A1Q5TGV1_9EURO</name>
<evidence type="ECO:0000313" key="2">
    <source>
        <dbReference type="EMBL" id="OKO99429.1"/>
    </source>
</evidence>
<evidence type="ECO:0000259" key="1">
    <source>
        <dbReference type="Pfam" id="PF07727"/>
    </source>
</evidence>
<dbReference type="InterPro" id="IPR013103">
    <property type="entry name" value="RVT_2"/>
</dbReference>
<keyword evidence="3" id="KW-1185">Reference proteome</keyword>
<evidence type="ECO:0000313" key="3">
    <source>
        <dbReference type="Proteomes" id="UP000186955"/>
    </source>
</evidence>